<dbReference type="OrthoDB" id="9150437at2"/>
<reference evidence="3 4" key="1">
    <citation type="submission" date="2018-03" db="EMBL/GenBank/DDBJ databases">
        <title>Genomic Encyclopedia of Archaeal and Bacterial Type Strains, Phase II (KMG-II): from individual species to whole genera.</title>
        <authorList>
            <person name="Goeker M."/>
        </authorList>
    </citation>
    <scope>NUCLEOTIDE SEQUENCE [LARGE SCALE GENOMIC DNA]</scope>
    <source>
        <strain evidence="3 4">DSM 28229</strain>
    </source>
</reference>
<protein>
    <submittedName>
        <fullName evidence="3">Drug/metabolite transporter (DMT)-like permease</fullName>
    </submittedName>
</protein>
<feature type="domain" description="EamA" evidence="2">
    <location>
        <begin position="149"/>
        <end position="274"/>
    </location>
</feature>
<dbReference type="PANTHER" id="PTHR22911:SF137">
    <property type="entry name" value="SOLUTE CARRIER FAMILY 35 MEMBER G2-RELATED"/>
    <property type="match status" value="1"/>
</dbReference>
<evidence type="ECO:0000259" key="2">
    <source>
        <dbReference type="Pfam" id="PF00892"/>
    </source>
</evidence>
<keyword evidence="1" id="KW-1133">Transmembrane helix</keyword>
<feature type="transmembrane region" description="Helical" evidence="1">
    <location>
        <begin position="66"/>
        <end position="87"/>
    </location>
</feature>
<feature type="transmembrane region" description="Helical" evidence="1">
    <location>
        <begin position="7"/>
        <end position="27"/>
    </location>
</feature>
<sequence length="296" mass="33181">MEKQSRFNLPLEAGLALISFSLTPIFIKGVSANSVTIGVIRLGFAVLLTYLFLVKKNELKSLNKKDIYALVGMGLLFGVHWLTYFLSIKIGTAVMAFMGLCTYGIWLTFLGWIFGLRKPTGLDLLSLVVVTVGSLIAVPEFSFENEETLGLGIAIFSALFFAGLPILQQQNTHISSGVRALGQYTFAIPIFAFGLFFMEWNAVWEDWYYFLVLIAVCTFLAHTLWLRVTTHVPTTVSSILYYLSMPATMMFSYLILSEAITFEKVTGALLIILANVMKFLPELRKRKRMSKTESVQ</sequence>
<keyword evidence="1" id="KW-0472">Membrane</keyword>
<feature type="transmembrane region" description="Helical" evidence="1">
    <location>
        <begin position="180"/>
        <end position="201"/>
    </location>
</feature>
<feature type="transmembrane region" description="Helical" evidence="1">
    <location>
        <begin position="207"/>
        <end position="227"/>
    </location>
</feature>
<organism evidence="3 4">
    <name type="scientific">Sediminitomix flava</name>
    <dbReference type="NCBI Taxonomy" id="379075"/>
    <lineage>
        <taxon>Bacteria</taxon>
        <taxon>Pseudomonadati</taxon>
        <taxon>Bacteroidota</taxon>
        <taxon>Cytophagia</taxon>
        <taxon>Cytophagales</taxon>
        <taxon>Flammeovirgaceae</taxon>
        <taxon>Sediminitomix</taxon>
    </lineage>
</organism>
<feature type="transmembrane region" description="Helical" evidence="1">
    <location>
        <begin position="262"/>
        <end position="281"/>
    </location>
</feature>
<dbReference type="EMBL" id="QGDO01000004">
    <property type="protein sequence ID" value="PWJ41069.1"/>
    <property type="molecule type" value="Genomic_DNA"/>
</dbReference>
<dbReference type="SUPFAM" id="SSF103481">
    <property type="entry name" value="Multidrug resistance efflux transporter EmrE"/>
    <property type="match status" value="2"/>
</dbReference>
<evidence type="ECO:0000256" key="1">
    <source>
        <dbReference type="SAM" id="Phobius"/>
    </source>
</evidence>
<gene>
    <name evidence="3" type="ORF">BC781_104344</name>
</gene>
<dbReference type="RefSeq" id="WP_109620091.1">
    <property type="nucleotide sequence ID" value="NZ_QGDO01000004.1"/>
</dbReference>
<dbReference type="AlphaFoldDB" id="A0A315Z9G9"/>
<feature type="transmembrane region" description="Helical" evidence="1">
    <location>
        <begin position="93"/>
        <end position="115"/>
    </location>
</feature>
<proteinExistence type="predicted"/>
<feature type="transmembrane region" description="Helical" evidence="1">
    <location>
        <begin position="239"/>
        <end position="256"/>
    </location>
</feature>
<feature type="transmembrane region" description="Helical" evidence="1">
    <location>
        <begin position="122"/>
        <end position="143"/>
    </location>
</feature>
<keyword evidence="1" id="KW-0812">Transmembrane</keyword>
<feature type="transmembrane region" description="Helical" evidence="1">
    <location>
        <begin position="33"/>
        <end position="54"/>
    </location>
</feature>
<keyword evidence="4" id="KW-1185">Reference proteome</keyword>
<feature type="transmembrane region" description="Helical" evidence="1">
    <location>
        <begin position="149"/>
        <end position="168"/>
    </location>
</feature>
<comment type="caution">
    <text evidence="3">The sequence shown here is derived from an EMBL/GenBank/DDBJ whole genome shotgun (WGS) entry which is preliminary data.</text>
</comment>
<dbReference type="InterPro" id="IPR000620">
    <property type="entry name" value="EamA_dom"/>
</dbReference>
<accession>A0A315Z9G9</accession>
<dbReference type="Pfam" id="PF00892">
    <property type="entry name" value="EamA"/>
    <property type="match status" value="2"/>
</dbReference>
<name>A0A315Z9G9_SEDFL</name>
<feature type="domain" description="EamA" evidence="2">
    <location>
        <begin position="15"/>
        <end position="137"/>
    </location>
</feature>
<evidence type="ECO:0000313" key="3">
    <source>
        <dbReference type="EMBL" id="PWJ41069.1"/>
    </source>
</evidence>
<dbReference type="GO" id="GO:0016020">
    <property type="term" value="C:membrane"/>
    <property type="evidence" value="ECO:0007669"/>
    <property type="project" value="InterPro"/>
</dbReference>
<dbReference type="InterPro" id="IPR037185">
    <property type="entry name" value="EmrE-like"/>
</dbReference>
<dbReference type="Proteomes" id="UP000245535">
    <property type="component" value="Unassembled WGS sequence"/>
</dbReference>
<dbReference type="PANTHER" id="PTHR22911">
    <property type="entry name" value="ACYL-MALONYL CONDENSING ENZYME-RELATED"/>
    <property type="match status" value="1"/>
</dbReference>
<evidence type="ECO:0000313" key="4">
    <source>
        <dbReference type="Proteomes" id="UP000245535"/>
    </source>
</evidence>